<keyword evidence="4" id="KW-1185">Reference proteome</keyword>
<dbReference type="GO" id="GO:0016740">
    <property type="term" value="F:transferase activity"/>
    <property type="evidence" value="ECO:0007669"/>
    <property type="project" value="UniProtKB-KW"/>
</dbReference>
<dbReference type="PANTHER" id="PTHR19136">
    <property type="entry name" value="MOLYBDENUM COFACTOR GUANYLYLTRANSFERASE"/>
    <property type="match status" value="1"/>
</dbReference>
<dbReference type="Proteomes" id="UP001201161">
    <property type="component" value="Unassembled WGS sequence"/>
</dbReference>
<dbReference type="InterPro" id="IPR029044">
    <property type="entry name" value="Nucleotide-diphossugar_trans"/>
</dbReference>
<organism evidence="3 4">
    <name type="scientific">Nocardioides potassii</name>
    <dbReference type="NCBI Taxonomy" id="2911371"/>
    <lineage>
        <taxon>Bacteria</taxon>
        <taxon>Bacillati</taxon>
        <taxon>Actinomycetota</taxon>
        <taxon>Actinomycetes</taxon>
        <taxon>Propionibacteriales</taxon>
        <taxon>Nocardioidaceae</taxon>
        <taxon>Nocardioides</taxon>
    </lineage>
</organism>
<evidence type="ECO:0000313" key="4">
    <source>
        <dbReference type="Proteomes" id="UP001201161"/>
    </source>
</evidence>
<protein>
    <submittedName>
        <fullName evidence="3">NTP transferase domain-containing protein</fullName>
    </submittedName>
</protein>
<keyword evidence="1 3" id="KW-0808">Transferase</keyword>
<dbReference type="RefSeq" id="WP_236402189.1">
    <property type="nucleotide sequence ID" value="NZ_JAKJHZ010000007.1"/>
</dbReference>
<sequence length="191" mass="19819">MDLDLTGGFCGVVLAGGTAARMDGIDKASVELHGRTLLELAVDAFLDADEVVVVAPASVPTERPVTFVCEDPPRGGPVAGFLTGLDALLRRPAHVGVLAVDMPRVTPATVRRLREAAAGRDGAFLVGADGRRQLAGVLDAARLAAVRPGHEEQHGMALHRLLAPLDLALVPATGDEAVDIDSWADLRDLGG</sequence>
<dbReference type="Gene3D" id="3.90.550.10">
    <property type="entry name" value="Spore Coat Polysaccharide Biosynthesis Protein SpsA, Chain A"/>
    <property type="match status" value="1"/>
</dbReference>
<name>A0ABS9HAV7_9ACTN</name>
<dbReference type="Pfam" id="PF12804">
    <property type="entry name" value="NTP_transf_3"/>
    <property type="match status" value="1"/>
</dbReference>
<gene>
    <name evidence="3" type="ORF">L2K70_11975</name>
</gene>
<proteinExistence type="predicted"/>
<accession>A0ABS9HAV7</accession>
<evidence type="ECO:0000256" key="1">
    <source>
        <dbReference type="ARBA" id="ARBA00022679"/>
    </source>
</evidence>
<feature type="domain" description="MobA-like NTP transferase" evidence="2">
    <location>
        <begin position="11"/>
        <end position="158"/>
    </location>
</feature>
<dbReference type="InterPro" id="IPR025877">
    <property type="entry name" value="MobA-like_NTP_Trfase"/>
</dbReference>
<dbReference type="SUPFAM" id="SSF53448">
    <property type="entry name" value="Nucleotide-diphospho-sugar transferases"/>
    <property type="match status" value="1"/>
</dbReference>
<evidence type="ECO:0000313" key="3">
    <source>
        <dbReference type="EMBL" id="MCF6378322.1"/>
    </source>
</evidence>
<comment type="caution">
    <text evidence="3">The sequence shown here is derived from an EMBL/GenBank/DDBJ whole genome shotgun (WGS) entry which is preliminary data.</text>
</comment>
<dbReference type="EMBL" id="JAKJHZ010000007">
    <property type="protein sequence ID" value="MCF6378322.1"/>
    <property type="molecule type" value="Genomic_DNA"/>
</dbReference>
<evidence type="ECO:0000259" key="2">
    <source>
        <dbReference type="Pfam" id="PF12804"/>
    </source>
</evidence>
<dbReference type="PANTHER" id="PTHR19136:SF81">
    <property type="entry name" value="MOLYBDENUM COFACTOR GUANYLYLTRANSFERASE"/>
    <property type="match status" value="1"/>
</dbReference>
<reference evidence="3 4" key="1">
    <citation type="submission" date="2022-01" db="EMBL/GenBank/DDBJ databases">
        <title>Nocardioides sp. nov., an actinomycete isolated from mining soil.</title>
        <authorList>
            <person name="Liu L."/>
        </authorList>
    </citation>
    <scope>NUCLEOTIDE SEQUENCE [LARGE SCALE GENOMIC DNA]</scope>
    <source>
        <strain evidence="3 4">KLBMP 9356</strain>
    </source>
</reference>